<reference evidence="1" key="1">
    <citation type="journal article" date="2023" name="PLoS Negl. Trop. Dis.">
        <title>A genome sequence for Biomphalaria pfeifferi, the major vector snail for the human-infecting parasite Schistosoma mansoni.</title>
        <authorList>
            <person name="Bu L."/>
            <person name="Lu L."/>
            <person name="Laidemitt M.R."/>
            <person name="Zhang S.M."/>
            <person name="Mutuku M."/>
            <person name="Mkoji G."/>
            <person name="Steinauer M."/>
            <person name="Loker E.S."/>
        </authorList>
    </citation>
    <scope>NUCLEOTIDE SEQUENCE</scope>
    <source>
        <strain evidence="1">KasaAsao</strain>
    </source>
</reference>
<dbReference type="EMBL" id="JASAOG010000099">
    <property type="protein sequence ID" value="KAK0051921.1"/>
    <property type="molecule type" value="Genomic_DNA"/>
</dbReference>
<comment type="caution">
    <text evidence="1">The sequence shown here is derived from an EMBL/GenBank/DDBJ whole genome shotgun (WGS) entry which is preliminary data.</text>
</comment>
<proteinExistence type="predicted"/>
<protein>
    <submittedName>
        <fullName evidence="1">Dynein heavy chain 12 axonemal</fullName>
    </submittedName>
</protein>
<dbReference type="Proteomes" id="UP001233172">
    <property type="component" value="Unassembled WGS sequence"/>
</dbReference>
<sequence>MEWIRKEESLYRFPPMEYPDFDLITAALEPFYKFFNTVLKWQRCEKRCMDGDFLDQNVEAITSEVEEYGREFFKAQKIFALRVKKMQVRH</sequence>
<name>A0AAD8F6A8_BIOPF</name>
<evidence type="ECO:0000313" key="1">
    <source>
        <dbReference type="EMBL" id="KAK0051921.1"/>
    </source>
</evidence>
<evidence type="ECO:0000313" key="2">
    <source>
        <dbReference type="Proteomes" id="UP001233172"/>
    </source>
</evidence>
<dbReference type="AlphaFoldDB" id="A0AAD8F6A8"/>
<gene>
    <name evidence="1" type="ORF">Bpfe_018691</name>
</gene>
<accession>A0AAD8F6A8</accession>
<organism evidence="1 2">
    <name type="scientific">Biomphalaria pfeifferi</name>
    <name type="common">Bloodfluke planorb</name>
    <name type="synonym">Freshwater snail</name>
    <dbReference type="NCBI Taxonomy" id="112525"/>
    <lineage>
        <taxon>Eukaryota</taxon>
        <taxon>Metazoa</taxon>
        <taxon>Spiralia</taxon>
        <taxon>Lophotrochozoa</taxon>
        <taxon>Mollusca</taxon>
        <taxon>Gastropoda</taxon>
        <taxon>Heterobranchia</taxon>
        <taxon>Euthyneura</taxon>
        <taxon>Panpulmonata</taxon>
        <taxon>Hygrophila</taxon>
        <taxon>Lymnaeoidea</taxon>
        <taxon>Planorbidae</taxon>
        <taxon>Biomphalaria</taxon>
    </lineage>
</organism>
<reference evidence="1" key="2">
    <citation type="submission" date="2023-04" db="EMBL/GenBank/DDBJ databases">
        <authorList>
            <person name="Bu L."/>
            <person name="Lu L."/>
            <person name="Laidemitt M.R."/>
            <person name="Zhang S.M."/>
            <person name="Mutuku M."/>
            <person name="Mkoji G."/>
            <person name="Steinauer M."/>
            <person name="Loker E.S."/>
        </authorList>
    </citation>
    <scope>NUCLEOTIDE SEQUENCE</scope>
    <source>
        <strain evidence="1">KasaAsao</strain>
        <tissue evidence="1">Whole Snail</tissue>
    </source>
</reference>
<keyword evidence="2" id="KW-1185">Reference proteome</keyword>